<protein>
    <recommendedName>
        <fullName evidence="2">Cyclic nucleotide-binding domain-containing protein</fullName>
    </recommendedName>
</protein>
<evidence type="ECO:0000259" key="2">
    <source>
        <dbReference type="PROSITE" id="PS50042"/>
    </source>
</evidence>
<dbReference type="Proteomes" id="UP000683360">
    <property type="component" value="Unassembled WGS sequence"/>
</dbReference>
<dbReference type="OrthoDB" id="10530793at2759"/>
<keyword evidence="4" id="KW-1185">Reference proteome</keyword>
<name>A0A8S3PYR2_MYTED</name>
<feature type="compositionally biased region" description="Basic and acidic residues" evidence="1">
    <location>
        <begin position="69"/>
        <end position="82"/>
    </location>
</feature>
<evidence type="ECO:0000313" key="4">
    <source>
        <dbReference type="Proteomes" id="UP000683360"/>
    </source>
</evidence>
<evidence type="ECO:0000256" key="1">
    <source>
        <dbReference type="SAM" id="MobiDB-lite"/>
    </source>
</evidence>
<dbReference type="AlphaFoldDB" id="A0A8S3PYR2"/>
<organism evidence="3 4">
    <name type="scientific">Mytilus edulis</name>
    <name type="common">Blue mussel</name>
    <dbReference type="NCBI Taxonomy" id="6550"/>
    <lineage>
        <taxon>Eukaryota</taxon>
        <taxon>Metazoa</taxon>
        <taxon>Spiralia</taxon>
        <taxon>Lophotrochozoa</taxon>
        <taxon>Mollusca</taxon>
        <taxon>Bivalvia</taxon>
        <taxon>Autobranchia</taxon>
        <taxon>Pteriomorphia</taxon>
        <taxon>Mytilida</taxon>
        <taxon>Mytiloidea</taxon>
        <taxon>Mytilidae</taxon>
        <taxon>Mytilinae</taxon>
        <taxon>Mytilus</taxon>
    </lineage>
</organism>
<accession>A0A8S3PYR2</accession>
<reference evidence="3" key="1">
    <citation type="submission" date="2021-03" db="EMBL/GenBank/DDBJ databases">
        <authorList>
            <person name="Bekaert M."/>
        </authorList>
    </citation>
    <scope>NUCLEOTIDE SEQUENCE</scope>
</reference>
<gene>
    <name evidence="3" type="ORF">MEDL_3298</name>
</gene>
<comment type="caution">
    <text evidence="3">The sequence shown here is derived from an EMBL/GenBank/DDBJ whole genome shotgun (WGS) entry which is preliminary data.</text>
</comment>
<feature type="region of interest" description="Disordered" evidence="1">
    <location>
        <begin position="69"/>
        <end position="115"/>
    </location>
</feature>
<evidence type="ECO:0000313" key="3">
    <source>
        <dbReference type="EMBL" id="CAG2187845.1"/>
    </source>
</evidence>
<feature type="domain" description="Cyclic nucleotide-binding" evidence="2">
    <location>
        <begin position="1"/>
        <end position="43"/>
    </location>
</feature>
<dbReference type="InterPro" id="IPR000595">
    <property type="entry name" value="cNMP-bd_dom"/>
</dbReference>
<dbReference type="PROSITE" id="PS50042">
    <property type="entry name" value="CNMP_BINDING_3"/>
    <property type="match status" value="1"/>
</dbReference>
<sequence length="161" mass="19034">MVYLKNKKGDNYFYQTFGRGKVVKVKKHEDFFYIYLGKKDEFGSGICLGTDEWGKLALIMKRMESMKKELEKRKKGDKRKVEEGDEEEVQTNKKSKKQKPNPFISDQAGEGTSGGWRQKKKILFSESLNMIPLNTSCLFFEKKKYIENIRNYNHRKNSRHM</sequence>
<dbReference type="EMBL" id="CAJPWZ010000188">
    <property type="protein sequence ID" value="CAG2187845.1"/>
    <property type="molecule type" value="Genomic_DNA"/>
</dbReference>
<proteinExistence type="predicted"/>